<dbReference type="PANTHER" id="PTHR43793">
    <property type="entry name" value="FAD SYNTHASE"/>
    <property type="match status" value="1"/>
</dbReference>
<name>H6RL25_BLASD</name>
<dbReference type="GO" id="GO:0047348">
    <property type="term" value="F:glycerol-3-phosphate cytidylyltransferase activity"/>
    <property type="evidence" value="ECO:0007669"/>
    <property type="project" value="UniProtKB-EC"/>
</dbReference>
<dbReference type="Gene3D" id="3.40.50.620">
    <property type="entry name" value="HUPs"/>
    <property type="match status" value="1"/>
</dbReference>
<dbReference type="EC" id="2.7.7.39" evidence="4"/>
<evidence type="ECO:0000259" key="3">
    <source>
        <dbReference type="Pfam" id="PF01467"/>
    </source>
</evidence>
<keyword evidence="1 4" id="KW-0808">Transferase</keyword>
<organism evidence="4 5">
    <name type="scientific">Blastococcus saxobsidens (strain DD2)</name>
    <dbReference type="NCBI Taxonomy" id="1146883"/>
    <lineage>
        <taxon>Bacteria</taxon>
        <taxon>Bacillati</taxon>
        <taxon>Actinomycetota</taxon>
        <taxon>Actinomycetes</taxon>
        <taxon>Geodermatophilales</taxon>
        <taxon>Geodermatophilaceae</taxon>
        <taxon>Blastococcus</taxon>
    </lineage>
</organism>
<dbReference type="OrthoDB" id="9815825at2"/>
<reference evidence="5" key="2">
    <citation type="submission" date="2012-02" db="EMBL/GenBank/DDBJ databases">
        <title>Complete genome sequence of Blastococcus saxobsidens strain DD2.</title>
        <authorList>
            <person name="Genoscope."/>
        </authorList>
    </citation>
    <scope>NUCLEOTIDE SEQUENCE [LARGE SCALE GENOMIC DNA]</scope>
    <source>
        <strain evidence="5">DD2</strain>
    </source>
</reference>
<dbReference type="Pfam" id="PF01467">
    <property type="entry name" value="CTP_transf_like"/>
    <property type="match status" value="1"/>
</dbReference>
<sequence length="145" mass="15867">MSDETNAGRTVITFGTFDVFHIGHLAILERAAHLGTRLVVGVSSDELNIAKKGRPTVYPYFARAAIVGALRCVDEVFSEESLELKRSYVEKYGADVLVMGHDWTGRFDQLRDLCEVVYLPRTPSISTTATIERIQLLPPAAGAAG</sequence>
<reference evidence="4 5" key="1">
    <citation type="journal article" date="2012" name="J. Bacteriol.">
        <title>Genome Sequence of Blastococcus saxobsidens DD2, a Stone-Inhabiting Bacterium.</title>
        <authorList>
            <person name="Chouaia B."/>
            <person name="Crotti E."/>
            <person name="Brusetti L."/>
            <person name="Daffonchio D."/>
            <person name="Essoussi I."/>
            <person name="Nouioui I."/>
            <person name="Sbissi I."/>
            <person name="Ghodhbane-Gtari F."/>
            <person name="Gtari M."/>
            <person name="Vacherie B."/>
            <person name="Barbe V."/>
            <person name="Medigue C."/>
            <person name="Gury J."/>
            <person name="Pujic P."/>
            <person name="Normand P."/>
        </authorList>
    </citation>
    <scope>NUCLEOTIDE SEQUENCE [LARGE SCALE GENOMIC DNA]</scope>
    <source>
        <strain evidence="4 5">DD2</strain>
    </source>
</reference>
<evidence type="ECO:0000256" key="2">
    <source>
        <dbReference type="ARBA" id="ARBA00022695"/>
    </source>
</evidence>
<dbReference type="RefSeq" id="WP_014377864.1">
    <property type="nucleotide sequence ID" value="NC_016943.1"/>
</dbReference>
<evidence type="ECO:0000313" key="5">
    <source>
        <dbReference type="Proteomes" id="UP000007517"/>
    </source>
</evidence>
<keyword evidence="2 4" id="KW-0548">Nucleotidyltransferase</keyword>
<feature type="domain" description="Cytidyltransferase-like" evidence="3">
    <location>
        <begin position="12"/>
        <end position="129"/>
    </location>
</feature>
<dbReference type="InterPro" id="IPR004821">
    <property type="entry name" value="Cyt_trans-like"/>
</dbReference>
<dbReference type="eggNOG" id="COG0615">
    <property type="taxonomic scope" value="Bacteria"/>
</dbReference>
<dbReference type="KEGG" id="bsd:BLASA_4166"/>
<dbReference type="NCBIfam" id="TIGR00125">
    <property type="entry name" value="cyt_tran_rel"/>
    <property type="match status" value="1"/>
</dbReference>
<dbReference type="InterPro" id="IPR050385">
    <property type="entry name" value="Archaeal_FAD_synthase"/>
</dbReference>
<dbReference type="AlphaFoldDB" id="H6RL25"/>
<gene>
    <name evidence="4" type="primary">tagD2</name>
    <name evidence="4" type="ordered locus">BLASA_4166</name>
</gene>
<evidence type="ECO:0000313" key="4">
    <source>
        <dbReference type="EMBL" id="CCG04992.1"/>
    </source>
</evidence>
<dbReference type="SUPFAM" id="SSF52374">
    <property type="entry name" value="Nucleotidylyl transferase"/>
    <property type="match status" value="1"/>
</dbReference>
<keyword evidence="5" id="KW-1185">Reference proteome</keyword>
<dbReference type="EMBL" id="FO117623">
    <property type="protein sequence ID" value="CCG04992.1"/>
    <property type="molecule type" value="Genomic_DNA"/>
</dbReference>
<dbReference type="PANTHER" id="PTHR43793:SF1">
    <property type="entry name" value="FAD SYNTHASE"/>
    <property type="match status" value="1"/>
</dbReference>
<accession>H6RL25</accession>
<evidence type="ECO:0000256" key="1">
    <source>
        <dbReference type="ARBA" id="ARBA00022679"/>
    </source>
</evidence>
<dbReference type="InterPro" id="IPR014729">
    <property type="entry name" value="Rossmann-like_a/b/a_fold"/>
</dbReference>
<protein>
    <submittedName>
        <fullName evidence="4">Glycerol-3-phosphate cytidylyltransferase</fullName>
        <ecNumber evidence="4">2.7.7.39</ecNumber>
    </submittedName>
</protein>
<proteinExistence type="predicted"/>
<dbReference type="HOGENOM" id="CLU_034585_2_2_11"/>
<dbReference type="STRING" id="1146883.BLASA_4166"/>
<dbReference type="Proteomes" id="UP000007517">
    <property type="component" value="Chromosome"/>
</dbReference>